<dbReference type="EMBL" id="BOMM01000012">
    <property type="protein sequence ID" value="GIE09823.1"/>
    <property type="molecule type" value="Genomic_DNA"/>
</dbReference>
<dbReference type="AlphaFoldDB" id="A0A919IYV7"/>
<dbReference type="InterPro" id="IPR011991">
    <property type="entry name" value="ArsR-like_HTH"/>
</dbReference>
<evidence type="ECO:0000313" key="1">
    <source>
        <dbReference type="EMBL" id="GIE09823.1"/>
    </source>
</evidence>
<name>A0A919IYV7_9ACTN</name>
<dbReference type="Proteomes" id="UP000598174">
    <property type="component" value="Unassembled WGS sequence"/>
</dbReference>
<gene>
    <name evidence="1" type="ORF">Afe05nite_16630</name>
</gene>
<dbReference type="CDD" id="cd00090">
    <property type="entry name" value="HTH_ARSR"/>
    <property type="match status" value="1"/>
</dbReference>
<dbReference type="InterPro" id="IPR036388">
    <property type="entry name" value="WH-like_DNA-bd_sf"/>
</dbReference>
<dbReference type="Pfam" id="PF12840">
    <property type="entry name" value="HTH_20"/>
    <property type="match status" value="1"/>
</dbReference>
<proteinExistence type="predicted"/>
<keyword evidence="2" id="KW-1185">Reference proteome</keyword>
<dbReference type="InterPro" id="IPR036390">
    <property type="entry name" value="WH_DNA-bd_sf"/>
</dbReference>
<evidence type="ECO:0000313" key="2">
    <source>
        <dbReference type="Proteomes" id="UP000598174"/>
    </source>
</evidence>
<accession>A0A919IYV7</accession>
<dbReference type="SUPFAM" id="SSF46785">
    <property type="entry name" value="Winged helix' DNA-binding domain"/>
    <property type="match status" value="1"/>
</dbReference>
<dbReference type="Gene3D" id="1.10.10.10">
    <property type="entry name" value="Winged helix-like DNA-binding domain superfamily/Winged helix DNA-binding domain"/>
    <property type="match status" value="1"/>
</dbReference>
<sequence length="191" mass="22019">MTESTPQRRITDPRVLGGLAQPIRQRLYRLLLQFGPATGGTLARQLDADPGQVSYHLRELARHGFVEDVPELARDRRERWWQAVPTSTSWSFLDFTEPEARAVAEHAKAQMVIDEFERLRRFEQGRDSWSEDWQRAVMSSDTFLRLTPAELAELAGELLEVVSRWSDAARGRPIEGDRQSVTVFFHAFPER</sequence>
<protein>
    <submittedName>
        <fullName evidence="1">Transcriptional regulator</fullName>
    </submittedName>
</protein>
<comment type="caution">
    <text evidence="1">The sequence shown here is derived from an EMBL/GenBank/DDBJ whole genome shotgun (WGS) entry which is preliminary data.</text>
</comment>
<dbReference type="RefSeq" id="WP_203816410.1">
    <property type="nucleotide sequence ID" value="NZ_BAAABP010000007.1"/>
</dbReference>
<organism evidence="1 2">
    <name type="scientific">Paractinoplanes ferrugineus</name>
    <dbReference type="NCBI Taxonomy" id="113564"/>
    <lineage>
        <taxon>Bacteria</taxon>
        <taxon>Bacillati</taxon>
        <taxon>Actinomycetota</taxon>
        <taxon>Actinomycetes</taxon>
        <taxon>Micromonosporales</taxon>
        <taxon>Micromonosporaceae</taxon>
        <taxon>Paractinoplanes</taxon>
    </lineage>
</organism>
<reference evidence="1" key="1">
    <citation type="submission" date="2021-01" db="EMBL/GenBank/DDBJ databases">
        <title>Whole genome shotgun sequence of Actinoplanes ferrugineus NBRC 15555.</title>
        <authorList>
            <person name="Komaki H."/>
            <person name="Tamura T."/>
        </authorList>
    </citation>
    <scope>NUCLEOTIDE SEQUENCE</scope>
    <source>
        <strain evidence="1">NBRC 15555</strain>
    </source>
</reference>